<evidence type="ECO:0000313" key="1">
    <source>
        <dbReference type="EMBL" id="CDW24284.1"/>
    </source>
</evidence>
<proteinExistence type="predicted"/>
<reference evidence="1" key="1">
    <citation type="submission" date="2014-05" db="EMBL/GenBank/DDBJ databases">
        <authorList>
            <person name="Chronopoulou M."/>
        </authorList>
    </citation>
    <scope>NUCLEOTIDE SEQUENCE</scope>
    <source>
        <tissue evidence="1">Whole organism</tissue>
    </source>
</reference>
<protein>
    <submittedName>
        <fullName evidence="1">Uncharacterized protein</fullName>
    </submittedName>
</protein>
<sequence length="30" mass="3717">MVRYFSNEYLYYVIKKFSRHQLMIASNPMS</sequence>
<dbReference type="EMBL" id="HACA01006923">
    <property type="protein sequence ID" value="CDW24284.1"/>
    <property type="molecule type" value="Transcribed_RNA"/>
</dbReference>
<name>A0A0K2TE32_LEPSM</name>
<accession>A0A0K2TE32</accession>
<organism evidence="1">
    <name type="scientific">Lepeophtheirus salmonis</name>
    <name type="common">Salmon louse</name>
    <name type="synonym">Caligus salmonis</name>
    <dbReference type="NCBI Taxonomy" id="72036"/>
    <lineage>
        <taxon>Eukaryota</taxon>
        <taxon>Metazoa</taxon>
        <taxon>Ecdysozoa</taxon>
        <taxon>Arthropoda</taxon>
        <taxon>Crustacea</taxon>
        <taxon>Multicrustacea</taxon>
        <taxon>Hexanauplia</taxon>
        <taxon>Copepoda</taxon>
        <taxon>Siphonostomatoida</taxon>
        <taxon>Caligidae</taxon>
        <taxon>Lepeophtheirus</taxon>
    </lineage>
</organism>
<dbReference type="AlphaFoldDB" id="A0A0K2TE32"/>